<dbReference type="AlphaFoldDB" id="G1Q4R1"/>
<dbReference type="GO" id="GO:0042605">
    <property type="term" value="F:peptide antigen binding"/>
    <property type="evidence" value="ECO:0007669"/>
    <property type="project" value="TreeGrafter"/>
</dbReference>
<dbReference type="CDD" id="cd04983">
    <property type="entry name" value="IgV_TCR_alpha"/>
    <property type="match status" value="1"/>
</dbReference>
<dbReference type="Pfam" id="PF07686">
    <property type="entry name" value="V-set"/>
    <property type="match status" value="1"/>
</dbReference>
<keyword evidence="3" id="KW-1064">Adaptive immunity</keyword>
<keyword evidence="6" id="KW-1279">T cell receptor</keyword>
<dbReference type="InterPro" id="IPR013783">
    <property type="entry name" value="Ig-like_fold"/>
</dbReference>
<dbReference type="SUPFAM" id="SSF48726">
    <property type="entry name" value="Immunoglobulin"/>
    <property type="match status" value="1"/>
</dbReference>
<evidence type="ECO:0000256" key="7">
    <source>
        <dbReference type="SAM" id="SignalP"/>
    </source>
</evidence>
<dbReference type="SMART" id="SM00406">
    <property type="entry name" value="IGv"/>
    <property type="match status" value="1"/>
</dbReference>
<dbReference type="InParanoid" id="G1Q4R1"/>
<evidence type="ECO:0000313" key="10">
    <source>
        <dbReference type="Proteomes" id="UP000001074"/>
    </source>
</evidence>
<evidence type="ECO:0000256" key="3">
    <source>
        <dbReference type="ARBA" id="ARBA00023130"/>
    </source>
</evidence>
<feature type="domain" description="Ig-like" evidence="8">
    <location>
        <begin position="23"/>
        <end position="116"/>
    </location>
</feature>
<dbReference type="PROSITE" id="PS50835">
    <property type="entry name" value="IG_LIKE"/>
    <property type="match status" value="1"/>
</dbReference>
<reference evidence="9 10" key="1">
    <citation type="journal article" date="2011" name="Nature">
        <title>A high-resolution map of human evolutionary constraint using 29 mammals.</title>
        <authorList>
            <person name="Lindblad-Toh K."/>
            <person name="Garber M."/>
            <person name="Zuk O."/>
            <person name="Lin M.F."/>
            <person name="Parker B.J."/>
            <person name="Washietl S."/>
            <person name="Kheradpour P."/>
            <person name="Ernst J."/>
            <person name="Jordan G."/>
            <person name="Mauceli E."/>
            <person name="Ward L.D."/>
            <person name="Lowe C.B."/>
            <person name="Holloway A.K."/>
            <person name="Clamp M."/>
            <person name="Gnerre S."/>
            <person name="Alfoldi J."/>
            <person name="Beal K."/>
            <person name="Chang J."/>
            <person name="Clawson H."/>
            <person name="Cuff J."/>
            <person name="Di Palma F."/>
            <person name="Fitzgerald S."/>
            <person name="Flicek P."/>
            <person name="Guttman M."/>
            <person name="Hubisz M.J."/>
            <person name="Jaffe D.B."/>
            <person name="Jungreis I."/>
            <person name="Kent W.J."/>
            <person name="Kostka D."/>
            <person name="Lara M."/>
            <person name="Martins A.L."/>
            <person name="Massingham T."/>
            <person name="Moltke I."/>
            <person name="Raney B.J."/>
            <person name="Rasmussen M.D."/>
            <person name="Robinson J."/>
            <person name="Stark A."/>
            <person name="Vilella A.J."/>
            <person name="Wen J."/>
            <person name="Xie X."/>
            <person name="Zody M.C."/>
            <person name="Baldwin J."/>
            <person name="Bloom T."/>
            <person name="Chin C.W."/>
            <person name="Heiman D."/>
            <person name="Nicol R."/>
            <person name="Nusbaum C."/>
            <person name="Young S."/>
            <person name="Wilkinson J."/>
            <person name="Worley K.C."/>
            <person name="Kovar C.L."/>
            <person name="Muzny D.M."/>
            <person name="Gibbs R.A."/>
            <person name="Cree A."/>
            <person name="Dihn H.H."/>
            <person name="Fowler G."/>
            <person name="Jhangiani S."/>
            <person name="Joshi V."/>
            <person name="Lee S."/>
            <person name="Lewis L.R."/>
            <person name="Nazareth L.V."/>
            <person name="Okwuonu G."/>
            <person name="Santibanez J."/>
            <person name="Warren W.C."/>
            <person name="Mardis E.R."/>
            <person name="Weinstock G.M."/>
            <person name="Wilson R.K."/>
            <person name="Delehaunty K."/>
            <person name="Dooling D."/>
            <person name="Fronik C."/>
            <person name="Fulton L."/>
            <person name="Fulton B."/>
            <person name="Graves T."/>
            <person name="Minx P."/>
            <person name="Sodergren E."/>
            <person name="Birney E."/>
            <person name="Margulies E.H."/>
            <person name="Herrero J."/>
            <person name="Green E.D."/>
            <person name="Haussler D."/>
            <person name="Siepel A."/>
            <person name="Goldman N."/>
            <person name="Pollard K.S."/>
            <person name="Pedersen J.S."/>
            <person name="Lander E.S."/>
            <person name="Kellis M."/>
        </authorList>
    </citation>
    <scope>NUCLEOTIDE SEQUENCE [LARGE SCALE GENOMIC DNA]</scope>
</reference>
<keyword evidence="5" id="KW-0393">Immunoglobulin domain</keyword>
<dbReference type="PANTHER" id="PTHR19343:SF14">
    <property type="entry name" value="IG-LIKE DOMAIN-CONTAINING PROTEIN-RELATED"/>
    <property type="match status" value="1"/>
</dbReference>
<feature type="signal peptide" evidence="7">
    <location>
        <begin position="1"/>
        <end position="22"/>
    </location>
</feature>
<dbReference type="GeneTree" id="ENSGT00940000159469"/>
<evidence type="ECO:0000313" key="9">
    <source>
        <dbReference type="Ensembl" id="ENSMLUP00000018694.1"/>
    </source>
</evidence>
<dbReference type="Gene3D" id="2.60.40.10">
    <property type="entry name" value="Immunoglobulins"/>
    <property type="match status" value="1"/>
</dbReference>
<evidence type="ECO:0000256" key="6">
    <source>
        <dbReference type="ARBA" id="ARBA00043266"/>
    </source>
</evidence>
<reference evidence="9" key="2">
    <citation type="submission" date="2025-08" db="UniProtKB">
        <authorList>
            <consortium name="Ensembl"/>
        </authorList>
    </citation>
    <scope>IDENTIFICATION</scope>
</reference>
<evidence type="ECO:0000256" key="4">
    <source>
        <dbReference type="ARBA" id="ARBA00023170"/>
    </source>
</evidence>
<proteinExistence type="predicted"/>
<dbReference type="EMBL" id="AAPE02015076">
    <property type="status" value="NOT_ANNOTATED_CDS"/>
    <property type="molecule type" value="Genomic_DNA"/>
</dbReference>
<accession>G1Q4R1</accession>
<dbReference type="HOGENOM" id="CLU_077975_8_3_1"/>
<dbReference type="InterPro" id="IPR007110">
    <property type="entry name" value="Ig-like_dom"/>
</dbReference>
<feature type="chain" id="PRO_5003419119" description="Ig-like domain-containing protein" evidence="7">
    <location>
        <begin position="23"/>
        <end position="116"/>
    </location>
</feature>
<keyword evidence="2" id="KW-0391">Immunity</keyword>
<dbReference type="InterPro" id="IPR036179">
    <property type="entry name" value="Ig-like_dom_sf"/>
</dbReference>
<protein>
    <recommendedName>
        <fullName evidence="8">Ig-like domain-containing protein</fullName>
    </recommendedName>
</protein>
<sequence>MKSSIGALFMFLWLQLNWVSHGEKVDQHPSTLNVQEGNTAVINCSYSDSASAYFPWYKQEPGKGPQLSIDIRSNKDKIQAGRLTVLLNKAAKHLSLHIAATQPGDSAVYFCAASTH</sequence>
<evidence type="ECO:0000256" key="5">
    <source>
        <dbReference type="ARBA" id="ARBA00023319"/>
    </source>
</evidence>
<dbReference type="Proteomes" id="UP000001074">
    <property type="component" value="Unassembled WGS sequence"/>
</dbReference>
<dbReference type="InterPro" id="IPR003599">
    <property type="entry name" value="Ig_sub"/>
</dbReference>
<dbReference type="InterPro" id="IPR051006">
    <property type="entry name" value="TCR_variable_domain"/>
</dbReference>
<evidence type="ECO:0000256" key="2">
    <source>
        <dbReference type="ARBA" id="ARBA00022859"/>
    </source>
</evidence>
<dbReference type="GO" id="GO:0042101">
    <property type="term" value="C:T cell receptor complex"/>
    <property type="evidence" value="ECO:0007669"/>
    <property type="project" value="UniProtKB-KW"/>
</dbReference>
<keyword evidence="10" id="KW-1185">Reference proteome</keyword>
<dbReference type="STRING" id="59463.ENSMLUP00000018694"/>
<dbReference type="Ensembl" id="ENSMLUT00000027781.1">
    <property type="protein sequence ID" value="ENSMLUP00000018694.1"/>
    <property type="gene ID" value="ENSMLUG00000025592.1"/>
</dbReference>
<dbReference type="eggNOG" id="ENOG502SHCJ">
    <property type="taxonomic scope" value="Eukaryota"/>
</dbReference>
<evidence type="ECO:0000256" key="1">
    <source>
        <dbReference type="ARBA" id="ARBA00022729"/>
    </source>
</evidence>
<evidence type="ECO:0000259" key="8">
    <source>
        <dbReference type="PROSITE" id="PS50835"/>
    </source>
</evidence>
<dbReference type="GO" id="GO:0002250">
    <property type="term" value="P:adaptive immune response"/>
    <property type="evidence" value="ECO:0007669"/>
    <property type="project" value="UniProtKB-KW"/>
</dbReference>
<keyword evidence="1 7" id="KW-0732">Signal</keyword>
<name>G1Q4R1_MYOLU</name>
<dbReference type="PANTHER" id="PTHR19343">
    <property type="entry name" value="T CELL RECEPTOR ALPHA VARIABLE 1-2"/>
    <property type="match status" value="1"/>
</dbReference>
<dbReference type="SMART" id="SM00409">
    <property type="entry name" value="IG"/>
    <property type="match status" value="1"/>
</dbReference>
<keyword evidence="4" id="KW-0675">Receptor</keyword>
<organism evidence="9 10">
    <name type="scientific">Myotis lucifugus</name>
    <name type="common">Little brown bat</name>
    <dbReference type="NCBI Taxonomy" id="59463"/>
    <lineage>
        <taxon>Eukaryota</taxon>
        <taxon>Metazoa</taxon>
        <taxon>Chordata</taxon>
        <taxon>Craniata</taxon>
        <taxon>Vertebrata</taxon>
        <taxon>Euteleostomi</taxon>
        <taxon>Mammalia</taxon>
        <taxon>Eutheria</taxon>
        <taxon>Laurasiatheria</taxon>
        <taxon>Chiroptera</taxon>
        <taxon>Yangochiroptera</taxon>
        <taxon>Vespertilionidae</taxon>
        <taxon>Myotis</taxon>
    </lineage>
</organism>
<reference evidence="9" key="3">
    <citation type="submission" date="2025-09" db="UniProtKB">
        <authorList>
            <consortium name="Ensembl"/>
        </authorList>
    </citation>
    <scope>IDENTIFICATION</scope>
</reference>
<dbReference type="OMA" id="AVIKCTY"/>
<dbReference type="InterPro" id="IPR013106">
    <property type="entry name" value="Ig_V-set"/>
</dbReference>